<dbReference type="InParanoid" id="Q0UER2"/>
<gene>
    <name evidence="2" type="ORF">SNOG_09752</name>
</gene>
<protein>
    <submittedName>
        <fullName evidence="2">Uncharacterized protein</fullName>
    </submittedName>
</protein>
<dbReference type="AlphaFoldDB" id="Q0UER2"/>
<evidence type="ECO:0000256" key="1">
    <source>
        <dbReference type="SAM" id="MobiDB-lite"/>
    </source>
</evidence>
<dbReference type="HOGENOM" id="CLU_1315801_0_0_1"/>
<reference evidence="3" key="1">
    <citation type="journal article" date="2007" name="Plant Cell">
        <title>Dothideomycete-plant interactions illuminated by genome sequencing and EST analysis of the wheat pathogen Stagonospora nodorum.</title>
        <authorList>
            <person name="Hane J.K."/>
            <person name="Lowe R.G."/>
            <person name="Solomon P.S."/>
            <person name="Tan K.C."/>
            <person name="Schoch C.L."/>
            <person name="Spatafora J.W."/>
            <person name="Crous P.W."/>
            <person name="Kodira C."/>
            <person name="Birren B.W."/>
            <person name="Galagan J.E."/>
            <person name="Torriani S.F."/>
            <person name="McDonald B.A."/>
            <person name="Oliver R.P."/>
        </authorList>
    </citation>
    <scope>NUCLEOTIDE SEQUENCE [LARGE SCALE GENOMIC DNA]</scope>
    <source>
        <strain evidence="3">SN15 / ATCC MYA-4574 / FGSC 10173</strain>
    </source>
</reference>
<dbReference type="RefSeq" id="XP_001800039.1">
    <property type="nucleotide sequence ID" value="XM_001799987.1"/>
</dbReference>
<proteinExistence type="predicted"/>
<dbReference type="Proteomes" id="UP000001055">
    <property type="component" value="Unassembled WGS sequence"/>
</dbReference>
<dbReference type="GeneID" id="5976944"/>
<organism evidence="2 3">
    <name type="scientific">Phaeosphaeria nodorum (strain SN15 / ATCC MYA-4574 / FGSC 10173)</name>
    <name type="common">Glume blotch fungus</name>
    <name type="synonym">Parastagonospora nodorum</name>
    <dbReference type="NCBI Taxonomy" id="321614"/>
    <lineage>
        <taxon>Eukaryota</taxon>
        <taxon>Fungi</taxon>
        <taxon>Dikarya</taxon>
        <taxon>Ascomycota</taxon>
        <taxon>Pezizomycotina</taxon>
        <taxon>Dothideomycetes</taxon>
        <taxon>Pleosporomycetidae</taxon>
        <taxon>Pleosporales</taxon>
        <taxon>Pleosporineae</taxon>
        <taxon>Phaeosphaeriaceae</taxon>
        <taxon>Parastagonospora</taxon>
    </lineage>
</organism>
<dbReference type="PeroxiBase" id="4208">
    <property type="entry name" value="PnoHalPrx05"/>
</dbReference>
<feature type="compositionally biased region" description="Basic residues" evidence="1">
    <location>
        <begin position="28"/>
        <end position="49"/>
    </location>
</feature>
<feature type="compositionally biased region" description="Polar residues" evidence="1">
    <location>
        <begin position="1"/>
        <end position="15"/>
    </location>
</feature>
<dbReference type="KEGG" id="pno:SNOG_09752"/>
<accession>Q0UER2</accession>
<dbReference type="EMBL" id="CH445339">
    <property type="protein sequence ID" value="EAT83017.2"/>
    <property type="molecule type" value="Genomic_DNA"/>
</dbReference>
<sequence length="209" mass="23605">MSSSKQPLLTTVSSTHDGKKMTILTSHQRPRRRHEHRRRLHDRHRRRRPPLLPLPPRRLLRPRRFKHAQLPYRARRVDIPTGRRARQSPALLQPQLAAVHLLLQRQDANRYTDGRTGQVRAVPGQCEQEQGVCVWDSRGGVELWGERVVFAGHGGSDIRQGEGRVREDVLRAGEVAVCAGMEAESGADHAGEFGNYDWGAVCFEPGAVC</sequence>
<feature type="region of interest" description="Disordered" evidence="1">
    <location>
        <begin position="1"/>
        <end position="57"/>
    </location>
</feature>
<evidence type="ECO:0000313" key="2">
    <source>
        <dbReference type="EMBL" id="EAT83017.2"/>
    </source>
</evidence>
<name>Q0UER2_PHANO</name>
<evidence type="ECO:0000313" key="3">
    <source>
        <dbReference type="Proteomes" id="UP000001055"/>
    </source>
</evidence>